<feature type="transmembrane region" description="Helical" evidence="5">
    <location>
        <begin position="12"/>
        <end position="29"/>
    </location>
</feature>
<evidence type="ECO:0000256" key="3">
    <source>
        <dbReference type="ARBA" id="ARBA00022989"/>
    </source>
</evidence>
<dbReference type="OrthoDB" id="7960583at2"/>
<protein>
    <recommendedName>
        <fullName evidence="8">DoxX-like family protein</fullName>
    </recommendedName>
</protein>
<evidence type="ECO:0000256" key="2">
    <source>
        <dbReference type="ARBA" id="ARBA00022692"/>
    </source>
</evidence>
<dbReference type="EMBL" id="PVNL01000139">
    <property type="protein sequence ID" value="PRP94764.1"/>
    <property type="molecule type" value="Genomic_DNA"/>
</dbReference>
<evidence type="ECO:0000313" key="7">
    <source>
        <dbReference type="Proteomes" id="UP000238823"/>
    </source>
</evidence>
<dbReference type="GO" id="GO:0016020">
    <property type="term" value="C:membrane"/>
    <property type="evidence" value="ECO:0007669"/>
    <property type="project" value="UniProtKB-SubCell"/>
</dbReference>
<evidence type="ECO:0000313" key="6">
    <source>
        <dbReference type="EMBL" id="PRP94764.1"/>
    </source>
</evidence>
<comment type="subcellular location">
    <subcellularLocation>
        <location evidence="1">Membrane</location>
        <topology evidence="1">Multi-pass membrane protein</topology>
    </subcellularLocation>
</comment>
<sequence>MSEDSKARKIGYWVTTGLLGLVLIASGIMDLVGPPDLVEAMARLSLPLYLPPLLGVAKLLAAAAILAPKFARLKEWAYAGVVIDFVGAAYAHIMSNEASEIVAPLVLVALTFASWFLRPANRKLPDLPASA</sequence>
<dbReference type="RefSeq" id="WP_106094358.1">
    <property type="nucleotide sequence ID" value="NZ_PVNL01000139.1"/>
</dbReference>
<keyword evidence="2 5" id="KW-0812">Transmembrane</keyword>
<dbReference type="PIRSF" id="PIRSF030066">
    <property type="entry name" value="UCP030066"/>
    <property type="match status" value="1"/>
</dbReference>
<evidence type="ECO:0008006" key="8">
    <source>
        <dbReference type="Google" id="ProtNLM"/>
    </source>
</evidence>
<gene>
    <name evidence="6" type="ORF">ENSA7_75870</name>
</gene>
<dbReference type="Pfam" id="PF13564">
    <property type="entry name" value="DoxX_2"/>
    <property type="match status" value="1"/>
</dbReference>
<evidence type="ECO:0000256" key="5">
    <source>
        <dbReference type="SAM" id="Phobius"/>
    </source>
</evidence>
<dbReference type="Proteomes" id="UP000238823">
    <property type="component" value="Unassembled WGS sequence"/>
</dbReference>
<evidence type="ECO:0000256" key="1">
    <source>
        <dbReference type="ARBA" id="ARBA00004141"/>
    </source>
</evidence>
<feature type="transmembrane region" description="Helical" evidence="5">
    <location>
        <begin position="76"/>
        <end position="95"/>
    </location>
</feature>
<keyword evidence="3 5" id="KW-1133">Transmembrane helix</keyword>
<feature type="transmembrane region" description="Helical" evidence="5">
    <location>
        <begin position="101"/>
        <end position="117"/>
    </location>
</feature>
<dbReference type="AlphaFoldDB" id="A0A2S9XPG9"/>
<evidence type="ECO:0000256" key="4">
    <source>
        <dbReference type="ARBA" id="ARBA00023136"/>
    </source>
</evidence>
<organism evidence="6 7">
    <name type="scientific">Enhygromyxa salina</name>
    <dbReference type="NCBI Taxonomy" id="215803"/>
    <lineage>
        <taxon>Bacteria</taxon>
        <taxon>Pseudomonadati</taxon>
        <taxon>Myxococcota</taxon>
        <taxon>Polyangia</taxon>
        <taxon>Nannocystales</taxon>
        <taxon>Nannocystaceae</taxon>
        <taxon>Enhygromyxa</taxon>
    </lineage>
</organism>
<comment type="caution">
    <text evidence="6">The sequence shown here is derived from an EMBL/GenBank/DDBJ whole genome shotgun (WGS) entry which is preliminary data.</text>
</comment>
<dbReference type="InterPro" id="IPR016944">
    <property type="entry name" value="UCP030066"/>
</dbReference>
<proteinExistence type="predicted"/>
<name>A0A2S9XPG9_9BACT</name>
<reference evidence="6 7" key="1">
    <citation type="submission" date="2018-03" db="EMBL/GenBank/DDBJ databases">
        <title>Draft Genome Sequences of the Obligatory Marine Myxobacteria Enhygromyxa salina SWB007.</title>
        <authorList>
            <person name="Poehlein A."/>
            <person name="Moghaddam J.A."/>
            <person name="Harms H."/>
            <person name="Alanjari M."/>
            <person name="Koenig G.M."/>
            <person name="Daniel R."/>
            <person name="Schaeberle T.F."/>
        </authorList>
    </citation>
    <scope>NUCLEOTIDE SEQUENCE [LARGE SCALE GENOMIC DNA]</scope>
    <source>
        <strain evidence="6 7">SWB007</strain>
    </source>
</reference>
<accession>A0A2S9XPG9</accession>
<keyword evidence="4 5" id="KW-0472">Membrane</keyword>
<feature type="transmembrane region" description="Helical" evidence="5">
    <location>
        <begin position="49"/>
        <end position="67"/>
    </location>
</feature>
<dbReference type="InterPro" id="IPR032808">
    <property type="entry name" value="DoxX"/>
</dbReference>